<dbReference type="Proteomes" id="UP001596528">
    <property type="component" value="Unassembled WGS sequence"/>
</dbReference>
<dbReference type="RefSeq" id="WP_138789040.1">
    <property type="nucleotide sequence ID" value="NZ_JBHTGQ010000002.1"/>
</dbReference>
<sequence length="235" mass="27328">MDHGRNVGYDGHVIDPDKTVDSKYWGTENVGWDGYVKDPWKPVDSRRHYVSDDDDSEFELPDWFTNIAAVGMAPFLLPLGLLIVSYLLTWFTDLLEPLMRFIRFPGLVWVAVSLVVTTNLRFLEKISGGETAGLFKSKRKTIAFLTGIVSFAACYALFDPSLSDWFDDFYWTHRERQEGFLEHFVWYVFIAFLNLTRILIPLAVYPALRLAVRPFRNRLYSVRVQTFLEKRIVKP</sequence>
<organism evidence="2 3">
    <name type="scientific">Paenibacillus thermoaerophilus</name>
    <dbReference type="NCBI Taxonomy" id="1215385"/>
    <lineage>
        <taxon>Bacteria</taxon>
        <taxon>Bacillati</taxon>
        <taxon>Bacillota</taxon>
        <taxon>Bacilli</taxon>
        <taxon>Bacillales</taxon>
        <taxon>Paenibacillaceae</taxon>
        <taxon>Paenibacillus</taxon>
    </lineage>
</organism>
<feature type="transmembrane region" description="Helical" evidence="1">
    <location>
        <begin position="141"/>
        <end position="158"/>
    </location>
</feature>
<evidence type="ECO:0000313" key="3">
    <source>
        <dbReference type="Proteomes" id="UP001596528"/>
    </source>
</evidence>
<dbReference type="EMBL" id="JBHTGQ010000002">
    <property type="protein sequence ID" value="MFC7748505.1"/>
    <property type="molecule type" value="Genomic_DNA"/>
</dbReference>
<gene>
    <name evidence="2" type="ORF">ACFQWB_00910</name>
</gene>
<evidence type="ECO:0000313" key="2">
    <source>
        <dbReference type="EMBL" id="MFC7748505.1"/>
    </source>
</evidence>
<keyword evidence="1" id="KW-0472">Membrane</keyword>
<protein>
    <submittedName>
        <fullName evidence="2">Uncharacterized protein</fullName>
    </submittedName>
</protein>
<keyword evidence="1" id="KW-1133">Transmembrane helix</keyword>
<proteinExistence type="predicted"/>
<evidence type="ECO:0000256" key="1">
    <source>
        <dbReference type="SAM" id="Phobius"/>
    </source>
</evidence>
<comment type="caution">
    <text evidence="2">The sequence shown here is derived from an EMBL/GenBank/DDBJ whole genome shotgun (WGS) entry which is preliminary data.</text>
</comment>
<accession>A0ABW2V116</accession>
<keyword evidence="3" id="KW-1185">Reference proteome</keyword>
<feature type="transmembrane region" description="Helical" evidence="1">
    <location>
        <begin position="184"/>
        <end position="208"/>
    </location>
</feature>
<reference evidence="3" key="1">
    <citation type="journal article" date="2019" name="Int. J. Syst. Evol. Microbiol.">
        <title>The Global Catalogue of Microorganisms (GCM) 10K type strain sequencing project: providing services to taxonomists for standard genome sequencing and annotation.</title>
        <authorList>
            <consortium name="The Broad Institute Genomics Platform"/>
            <consortium name="The Broad Institute Genome Sequencing Center for Infectious Disease"/>
            <person name="Wu L."/>
            <person name="Ma J."/>
        </authorList>
    </citation>
    <scope>NUCLEOTIDE SEQUENCE [LARGE SCALE GENOMIC DNA]</scope>
    <source>
        <strain evidence="3">JCM 18657</strain>
    </source>
</reference>
<name>A0ABW2V116_9BACL</name>
<keyword evidence="1" id="KW-0812">Transmembrane</keyword>
<feature type="transmembrane region" description="Helical" evidence="1">
    <location>
        <begin position="101"/>
        <end position="120"/>
    </location>
</feature>
<feature type="transmembrane region" description="Helical" evidence="1">
    <location>
        <begin position="67"/>
        <end position="89"/>
    </location>
</feature>